<dbReference type="EMBL" id="FTNU01000014">
    <property type="protein sequence ID" value="SIS01111.1"/>
    <property type="molecule type" value="Genomic_DNA"/>
</dbReference>
<dbReference type="InterPro" id="IPR004045">
    <property type="entry name" value="Glutathione_S-Trfase_N"/>
</dbReference>
<evidence type="ECO:0000259" key="1">
    <source>
        <dbReference type="PROSITE" id="PS50404"/>
    </source>
</evidence>
<dbReference type="PROSITE" id="PS50404">
    <property type="entry name" value="GST_NTER"/>
    <property type="match status" value="1"/>
</dbReference>
<dbReference type="InterPro" id="IPR040079">
    <property type="entry name" value="Glutathione_S-Trfase"/>
</dbReference>
<dbReference type="InterPro" id="IPR036282">
    <property type="entry name" value="Glutathione-S-Trfase_C_sf"/>
</dbReference>
<evidence type="ECO:0000259" key="2">
    <source>
        <dbReference type="PROSITE" id="PS50405"/>
    </source>
</evidence>
<dbReference type="InterPro" id="IPR036249">
    <property type="entry name" value="Thioredoxin-like_sf"/>
</dbReference>
<dbReference type="Pfam" id="PF13417">
    <property type="entry name" value="GST_N_3"/>
    <property type="match status" value="1"/>
</dbReference>
<dbReference type="Gene3D" id="3.40.30.10">
    <property type="entry name" value="Glutaredoxin"/>
    <property type="match status" value="1"/>
</dbReference>
<dbReference type="PANTHER" id="PTHR44051:SF9">
    <property type="entry name" value="GLUTATHIONE S-TRANSFERASE 1"/>
    <property type="match status" value="1"/>
</dbReference>
<organism evidence="3 4">
    <name type="scientific">Moraxella cuniculi DSM 21768</name>
    <dbReference type="NCBI Taxonomy" id="1122245"/>
    <lineage>
        <taxon>Bacteria</taxon>
        <taxon>Pseudomonadati</taxon>
        <taxon>Pseudomonadota</taxon>
        <taxon>Gammaproteobacteria</taxon>
        <taxon>Moraxellales</taxon>
        <taxon>Moraxellaceae</taxon>
        <taxon>Moraxella</taxon>
    </lineage>
</organism>
<feature type="domain" description="GST N-terminal" evidence="1">
    <location>
        <begin position="1"/>
        <end position="90"/>
    </location>
</feature>
<dbReference type="PROSITE" id="PS50405">
    <property type="entry name" value="GST_CTER"/>
    <property type="match status" value="1"/>
</dbReference>
<sequence>MLHLYHLKNSRSFRVVWLLEELKLHYPIDYQLHTIDRDSKTLLAPESLTEIHPMGKAPILLDDTLAVGEQSMAESAAIIEYLLTNYDTKMQFRPSEAKLWRDYVYWLHFAEGTLMPPLVMGLILRKSVKKSPWFVKPVAKKFTTAINHAVLAKNITKALAMIETTLDKQPWLAERFSAADIQMYLAVYGAKLANKITSNHPNIQAWLVRCEQRAAFVRAKELAGEPL</sequence>
<dbReference type="SUPFAM" id="SSF52833">
    <property type="entry name" value="Thioredoxin-like"/>
    <property type="match status" value="1"/>
</dbReference>
<dbReference type="InterPro" id="IPR004046">
    <property type="entry name" value="GST_C"/>
</dbReference>
<keyword evidence="3" id="KW-0808">Transferase</keyword>
<dbReference type="Pfam" id="PF00043">
    <property type="entry name" value="GST_C"/>
    <property type="match status" value="1"/>
</dbReference>
<evidence type="ECO:0000313" key="4">
    <source>
        <dbReference type="Proteomes" id="UP000187495"/>
    </source>
</evidence>
<dbReference type="CDD" id="cd03046">
    <property type="entry name" value="GST_N_GTT1_like"/>
    <property type="match status" value="1"/>
</dbReference>
<dbReference type="SFLD" id="SFLDG00358">
    <property type="entry name" value="Main_(cytGST)"/>
    <property type="match status" value="1"/>
</dbReference>
<dbReference type="SFLD" id="SFLDS00019">
    <property type="entry name" value="Glutathione_Transferase_(cytos"/>
    <property type="match status" value="1"/>
</dbReference>
<dbReference type="AlphaFoldDB" id="A0A1N7FLA2"/>
<dbReference type="SUPFAM" id="SSF47616">
    <property type="entry name" value="GST C-terminal domain-like"/>
    <property type="match status" value="1"/>
</dbReference>
<gene>
    <name evidence="3" type="ORF">SAMN02745664_11413</name>
</gene>
<dbReference type="InterPro" id="IPR010987">
    <property type="entry name" value="Glutathione-S-Trfase_C-like"/>
</dbReference>
<keyword evidence="4" id="KW-1185">Reference proteome</keyword>
<dbReference type="Gene3D" id="1.20.1050.10">
    <property type="match status" value="1"/>
</dbReference>
<proteinExistence type="predicted"/>
<dbReference type="Proteomes" id="UP000187495">
    <property type="component" value="Unassembled WGS sequence"/>
</dbReference>
<dbReference type="RefSeq" id="WP_076555743.1">
    <property type="nucleotide sequence ID" value="NZ_FTNU01000014.1"/>
</dbReference>
<feature type="domain" description="GST C-terminal" evidence="2">
    <location>
        <begin position="96"/>
        <end position="227"/>
    </location>
</feature>
<reference evidence="4" key="1">
    <citation type="submission" date="2017-01" db="EMBL/GenBank/DDBJ databases">
        <authorList>
            <person name="Varghese N."/>
            <person name="Submissions S."/>
        </authorList>
    </citation>
    <scope>NUCLEOTIDE SEQUENCE [LARGE SCALE GENOMIC DNA]</scope>
    <source>
        <strain evidence="4">DSM 21768</strain>
    </source>
</reference>
<accession>A0A1N7FLA2</accession>
<protein>
    <submittedName>
        <fullName evidence="3">Glutathione S-transferase</fullName>
    </submittedName>
</protein>
<dbReference type="SFLD" id="SFLDG01150">
    <property type="entry name" value="Main.1:_Beta-like"/>
    <property type="match status" value="1"/>
</dbReference>
<name>A0A1N7FLA2_9GAMM</name>
<dbReference type="CDD" id="cd03189">
    <property type="entry name" value="GST_C_GTT1_like"/>
    <property type="match status" value="1"/>
</dbReference>
<evidence type="ECO:0000313" key="3">
    <source>
        <dbReference type="EMBL" id="SIS01111.1"/>
    </source>
</evidence>
<dbReference type="GO" id="GO:0016740">
    <property type="term" value="F:transferase activity"/>
    <property type="evidence" value="ECO:0007669"/>
    <property type="project" value="UniProtKB-KW"/>
</dbReference>
<dbReference type="PANTHER" id="PTHR44051">
    <property type="entry name" value="GLUTATHIONE S-TRANSFERASE-RELATED"/>
    <property type="match status" value="1"/>
</dbReference>
<dbReference type="STRING" id="34061.B0189_06325"/>